<evidence type="ECO:0000313" key="9">
    <source>
        <dbReference type="Proteomes" id="UP000017836"/>
    </source>
</evidence>
<evidence type="ECO:0000313" key="8">
    <source>
        <dbReference type="EMBL" id="ERN01827.1"/>
    </source>
</evidence>
<dbReference type="HOGENOM" id="CLU_015001_0_0_1"/>
<accession>W1NW15</accession>
<evidence type="ECO:0000256" key="2">
    <source>
        <dbReference type="ARBA" id="ARBA00022692"/>
    </source>
</evidence>
<evidence type="ECO:0000256" key="5">
    <source>
        <dbReference type="SAM" id="Coils"/>
    </source>
</evidence>
<dbReference type="EMBL" id="KI394680">
    <property type="protein sequence ID" value="ERN01827.1"/>
    <property type="molecule type" value="Genomic_DNA"/>
</dbReference>
<feature type="region of interest" description="Disordered" evidence="6">
    <location>
        <begin position="563"/>
        <end position="593"/>
    </location>
</feature>
<keyword evidence="4" id="KW-0472">Membrane</keyword>
<feature type="domain" description="GTD-binding" evidence="7">
    <location>
        <begin position="414"/>
        <end position="512"/>
    </location>
</feature>
<dbReference type="Gene3D" id="3.40.50.200">
    <property type="entry name" value="Peptidase S8/S53 domain"/>
    <property type="match status" value="1"/>
</dbReference>
<feature type="compositionally biased region" description="Polar residues" evidence="6">
    <location>
        <begin position="352"/>
        <end position="361"/>
    </location>
</feature>
<keyword evidence="2" id="KW-0812">Transmembrane</keyword>
<organism evidence="8 9">
    <name type="scientific">Amborella trichopoda</name>
    <dbReference type="NCBI Taxonomy" id="13333"/>
    <lineage>
        <taxon>Eukaryota</taxon>
        <taxon>Viridiplantae</taxon>
        <taxon>Streptophyta</taxon>
        <taxon>Embryophyta</taxon>
        <taxon>Tracheophyta</taxon>
        <taxon>Spermatophyta</taxon>
        <taxon>Magnoliopsida</taxon>
        <taxon>Amborellales</taxon>
        <taxon>Amborellaceae</taxon>
        <taxon>Amborella</taxon>
    </lineage>
</organism>
<sequence length="903" mass="100173">MTSAWVPSQANGRESANQAMNSIHLICNCNLIGARWFVKGLEAELGEPMSTADPTEMLSARDIDGHGTHCASTAMGFSVASIMYRGLAVGVARSGAPLARLVVYKGFCEGGRYTQKMACTVIHSWTFCSLIGAFLDLSIAFFMLCGSAMAFFTAKFMGIFGLYFPCTCNGLFGDPMNSGNGHFCIQRVLVEFPPRKSSSLQMSLQNKFPYDTIWLRDIGREHDNLKIGNTSDGALGLNHKTDDESSSSASEAQTLRSSIVDETRAKSEWDMVEFRASPCQGSVSLSSKGKGVWNPRSRSSLHRRRRASGDARSSIKLSLSRSFGEGGDHSPLNSSELSRENPVESFHPSSHFKMNQSQYSGEGSDGNAMVGDMHGVSKELFSEDNNTIEEDTSFVEALVEGSLGEQGLMGNEADTIRILGKALEEERTSRTALYNELEKERSAAATAADEAMAMILRLQEEKAVIEMEARQYQRMIEEKATYDEEERSVLKEILVRREREKLVLEKEVEVYRQMLSSGTNELAVEFLGDEANELVGRRLFSHDSIDDPILILQQIGDSLSRKEKIGDNHPAEENTSQNGVQRSESIANEDPCPPEFTDGFSLEVHEKSMVSIDCSQYVFPSQHSQSEEKFVLYKLDRPHENCFLENACFPINKDTEKNNGNTRACCEDTDEGGIMKHNISCNSLDNCREEIVGQGEDSQNPQIDNESKIHDVHVITNEVLFCDEGKGGDGESHLLNPIVDISKELPLVCTSGFSKNDGSSGHSSKSQWEPGFNVSRSSLDSIRELLPSNGACGNSSFPKLRRNSMSVVDNEKLKIENEVGWLTEKLKAIDAGREKLNISLEHREREKFQLRLLEEIAHQLRAIRHLTEPKIGGRQSSLPPLSSKDNLKKRRCRSVSWGVHESV</sequence>
<feature type="compositionally biased region" description="Polar residues" evidence="6">
    <location>
        <begin position="573"/>
        <end position="586"/>
    </location>
</feature>
<comment type="subcellular location">
    <subcellularLocation>
        <location evidence="1">Membrane</location>
    </subcellularLocation>
</comment>
<feature type="compositionally biased region" description="Basic and acidic residues" evidence="6">
    <location>
        <begin position="563"/>
        <end position="572"/>
    </location>
</feature>
<dbReference type="GO" id="GO:0080115">
    <property type="term" value="F:myosin XI tail binding"/>
    <property type="evidence" value="ECO:0007669"/>
    <property type="project" value="UniProtKB-ARBA"/>
</dbReference>
<proteinExistence type="predicted"/>
<dbReference type="OMA" id="DMRRNSM"/>
<dbReference type="eggNOG" id="ENOG502QVIB">
    <property type="taxonomic scope" value="Eukaryota"/>
</dbReference>
<dbReference type="PANTHER" id="PTHR31422:SF3">
    <property type="entry name" value="GTD-BINDING DOMAIN-CONTAINING PROTEIN"/>
    <property type="match status" value="1"/>
</dbReference>
<dbReference type="PROSITE" id="PS51775">
    <property type="entry name" value="GTD_BINDING"/>
    <property type="match status" value="1"/>
</dbReference>
<keyword evidence="3" id="KW-1133">Transmembrane helix</keyword>
<gene>
    <name evidence="8" type="ORF">AMTR_s00089p00065300</name>
</gene>
<evidence type="ECO:0000259" key="7">
    <source>
        <dbReference type="PROSITE" id="PS51775"/>
    </source>
</evidence>
<evidence type="ECO:0000256" key="1">
    <source>
        <dbReference type="ARBA" id="ARBA00004370"/>
    </source>
</evidence>
<dbReference type="InterPro" id="IPR036852">
    <property type="entry name" value="Peptidase_S8/S53_dom_sf"/>
</dbReference>
<dbReference type="PANTHER" id="PTHR31422">
    <property type="entry name" value="BNAANNG28530D PROTEIN"/>
    <property type="match status" value="1"/>
</dbReference>
<dbReference type="SUPFAM" id="SSF52743">
    <property type="entry name" value="Subtilisin-like"/>
    <property type="match status" value="1"/>
</dbReference>
<evidence type="ECO:0000256" key="6">
    <source>
        <dbReference type="SAM" id="MobiDB-lite"/>
    </source>
</evidence>
<dbReference type="Gramene" id="ERN01827">
    <property type="protein sequence ID" value="ERN01827"/>
    <property type="gene ID" value="AMTR_s00089p00065300"/>
</dbReference>
<dbReference type="GO" id="GO:0004252">
    <property type="term" value="F:serine-type endopeptidase activity"/>
    <property type="evidence" value="ECO:0007669"/>
    <property type="project" value="InterPro"/>
</dbReference>
<dbReference type="GO" id="GO:0006508">
    <property type="term" value="P:proteolysis"/>
    <property type="evidence" value="ECO:0007669"/>
    <property type="project" value="InterPro"/>
</dbReference>
<feature type="region of interest" description="Disordered" evidence="6">
    <location>
        <begin position="231"/>
        <end position="259"/>
    </location>
</feature>
<evidence type="ECO:0000256" key="4">
    <source>
        <dbReference type="ARBA" id="ARBA00023136"/>
    </source>
</evidence>
<evidence type="ECO:0000256" key="3">
    <source>
        <dbReference type="ARBA" id="ARBA00022989"/>
    </source>
</evidence>
<protein>
    <recommendedName>
        <fullName evidence="7">GTD-binding domain-containing protein</fullName>
    </recommendedName>
</protein>
<dbReference type="Proteomes" id="UP000017836">
    <property type="component" value="Unassembled WGS sequence"/>
</dbReference>
<feature type="coiled-coil region" evidence="5">
    <location>
        <begin position="434"/>
        <end position="478"/>
    </location>
</feature>
<name>W1NW15_AMBTC</name>
<feature type="region of interest" description="Disordered" evidence="6">
    <location>
        <begin position="280"/>
        <end position="364"/>
    </location>
</feature>
<feature type="compositionally biased region" description="Low complexity" evidence="6">
    <location>
        <begin position="281"/>
        <end position="298"/>
    </location>
</feature>
<keyword evidence="5" id="KW-0175">Coiled coil</keyword>
<reference evidence="9" key="1">
    <citation type="journal article" date="2013" name="Science">
        <title>The Amborella genome and the evolution of flowering plants.</title>
        <authorList>
            <consortium name="Amborella Genome Project"/>
        </authorList>
    </citation>
    <scope>NUCLEOTIDE SEQUENCE [LARGE SCALE GENOMIC DNA]</scope>
</reference>
<dbReference type="GO" id="GO:0016020">
    <property type="term" value="C:membrane"/>
    <property type="evidence" value="ECO:0007669"/>
    <property type="project" value="UniProtKB-SubCell"/>
</dbReference>
<keyword evidence="9" id="KW-1185">Reference proteome</keyword>
<dbReference type="AlphaFoldDB" id="W1NW15"/>
<dbReference type="Pfam" id="PF04576">
    <property type="entry name" value="Zein-binding"/>
    <property type="match status" value="1"/>
</dbReference>
<dbReference type="InterPro" id="IPR007656">
    <property type="entry name" value="GTD-bd"/>
</dbReference>